<dbReference type="OrthoDB" id="5563826at2"/>
<name>R9PI31_AGAAL</name>
<dbReference type="PANTHER" id="PTHR20974">
    <property type="entry name" value="UPF0585 PROTEIN CG18661"/>
    <property type="match status" value="1"/>
</dbReference>
<dbReference type="AlphaFoldDB" id="R9PI31"/>
<dbReference type="SUPFAM" id="SSF53335">
    <property type="entry name" value="S-adenosyl-L-methionine-dependent methyltransferases"/>
    <property type="match status" value="1"/>
</dbReference>
<keyword evidence="2" id="KW-1185">Reference proteome</keyword>
<dbReference type="InterPro" id="IPR029063">
    <property type="entry name" value="SAM-dependent_MTases_sf"/>
</dbReference>
<accession>R9PI31</accession>
<dbReference type="EMBL" id="BARX01000004">
    <property type="protein sequence ID" value="GAD00893.1"/>
    <property type="molecule type" value="Genomic_DNA"/>
</dbReference>
<gene>
    <name evidence="1" type="ORF">AALB_0973</name>
</gene>
<dbReference type="PANTHER" id="PTHR20974:SF0">
    <property type="entry name" value="UPF0585 PROTEIN CG18661"/>
    <property type="match status" value="1"/>
</dbReference>
<organism evidence="1 2">
    <name type="scientific">Agarivorans albus MKT 106</name>
    <dbReference type="NCBI Taxonomy" id="1331007"/>
    <lineage>
        <taxon>Bacteria</taxon>
        <taxon>Pseudomonadati</taxon>
        <taxon>Pseudomonadota</taxon>
        <taxon>Gammaproteobacteria</taxon>
        <taxon>Alteromonadales</taxon>
        <taxon>Alteromonadaceae</taxon>
        <taxon>Agarivorans</taxon>
    </lineage>
</organism>
<evidence type="ECO:0000313" key="2">
    <source>
        <dbReference type="Proteomes" id="UP000014461"/>
    </source>
</evidence>
<evidence type="ECO:0000313" key="1">
    <source>
        <dbReference type="EMBL" id="GAD00893.1"/>
    </source>
</evidence>
<reference evidence="1" key="1">
    <citation type="journal article" date="2013" name="Genome Announc.">
        <title>Draft Genome Sequence of Agarivorans albus Strain MKT 106T, an Agarolytic Marine Bacterium.</title>
        <authorList>
            <person name="Yasuike M."/>
            <person name="Nakamura Y."/>
            <person name="Kai W."/>
            <person name="Fujiwara A."/>
            <person name="Fukui Y."/>
            <person name="Satomi M."/>
            <person name="Sano M."/>
        </authorList>
    </citation>
    <scope>NUCLEOTIDE SEQUENCE [LARGE SCALE GENOMIC DNA]</scope>
</reference>
<dbReference type="InterPro" id="IPR010342">
    <property type="entry name" value="DUF938"/>
</dbReference>
<comment type="caution">
    <text evidence="1">The sequence shown here is derived from an EMBL/GenBank/DDBJ whole genome shotgun (WGS) entry which is preliminary data.</text>
</comment>
<dbReference type="STRING" id="1331007.AALB_0973"/>
<sequence>MTSNQHPAAFFNRAADNNKQAIIEQLAPRLTSSRCLLEIGSGTGQHAAFFAKALPQLRWQTSDQQTNDAAIQYWQEYMLLSEQPPPLSYQVGKDVWPCDCDAVYTANTAHIMRKELVELMYSDIGDNLPSNGQLFHYGPFKQAGQYSSESNREFDLMLQAQGYGGLRDIEQLQAWAAKHDLHLKETIAMPANNLFLVWQKA</sequence>
<proteinExistence type="predicted"/>
<evidence type="ECO:0008006" key="3">
    <source>
        <dbReference type="Google" id="ProtNLM"/>
    </source>
</evidence>
<protein>
    <recommendedName>
        <fullName evidence="3">SAM-dependent methyltransferase</fullName>
    </recommendedName>
</protein>
<dbReference type="Pfam" id="PF06080">
    <property type="entry name" value="DUF938"/>
    <property type="match status" value="1"/>
</dbReference>
<dbReference type="RefSeq" id="WP_016400661.1">
    <property type="nucleotide sequence ID" value="NZ_BARX01000004.1"/>
</dbReference>
<dbReference type="Proteomes" id="UP000014461">
    <property type="component" value="Unassembled WGS sequence"/>
</dbReference>
<dbReference type="Gene3D" id="3.40.50.150">
    <property type="entry name" value="Vaccinia Virus protein VP39"/>
    <property type="match status" value="1"/>
</dbReference>